<feature type="transmembrane region" description="Helical" evidence="2">
    <location>
        <begin position="532"/>
        <end position="551"/>
    </location>
</feature>
<dbReference type="InterPro" id="IPR009577">
    <property type="entry name" value="Sm_multidrug_ex"/>
</dbReference>
<name>A0A381Z5B6_9ZZZZ</name>
<keyword evidence="2" id="KW-0812">Transmembrane</keyword>
<protein>
    <recommendedName>
        <fullName evidence="3">SV2A/B/C luminal domain-containing protein</fullName>
    </recommendedName>
</protein>
<dbReference type="Pfam" id="PF06695">
    <property type="entry name" value="Sm_multidrug_ex"/>
    <property type="match status" value="1"/>
</dbReference>
<feature type="transmembrane region" description="Helical" evidence="2">
    <location>
        <begin position="603"/>
        <end position="622"/>
    </location>
</feature>
<accession>A0A381Z5B6</accession>
<keyword evidence="2" id="KW-1133">Transmembrane helix</keyword>
<dbReference type="PANTHER" id="PTHR42999:SF1">
    <property type="entry name" value="PENTAPEPTIDE REPEAT-CONTAINING PROTEIN"/>
    <property type="match status" value="1"/>
</dbReference>
<reference evidence="4" key="1">
    <citation type="submission" date="2018-05" db="EMBL/GenBank/DDBJ databases">
        <authorList>
            <person name="Lanie J.A."/>
            <person name="Ng W.-L."/>
            <person name="Kazmierczak K.M."/>
            <person name="Andrzejewski T.M."/>
            <person name="Davidsen T.M."/>
            <person name="Wayne K.J."/>
            <person name="Tettelin H."/>
            <person name="Glass J.I."/>
            <person name="Rusch D."/>
            <person name="Podicherti R."/>
            <person name="Tsui H.-C.T."/>
            <person name="Winkler M.E."/>
        </authorList>
    </citation>
    <scope>NUCLEOTIDE SEQUENCE</scope>
</reference>
<dbReference type="InterPro" id="IPR055415">
    <property type="entry name" value="LD_SV2"/>
</dbReference>
<dbReference type="SUPFAM" id="SSF141571">
    <property type="entry name" value="Pentapeptide repeat-like"/>
    <property type="match status" value="1"/>
</dbReference>
<feature type="region of interest" description="Disordered" evidence="1">
    <location>
        <begin position="687"/>
        <end position="710"/>
    </location>
</feature>
<organism evidence="4">
    <name type="scientific">marine metagenome</name>
    <dbReference type="NCBI Taxonomy" id="408172"/>
    <lineage>
        <taxon>unclassified sequences</taxon>
        <taxon>metagenomes</taxon>
        <taxon>ecological metagenomes</taxon>
    </lineage>
</organism>
<evidence type="ECO:0000256" key="1">
    <source>
        <dbReference type="SAM" id="MobiDB-lite"/>
    </source>
</evidence>
<evidence type="ECO:0000256" key="2">
    <source>
        <dbReference type="SAM" id="Phobius"/>
    </source>
</evidence>
<dbReference type="Pfam" id="PF23894">
    <property type="entry name" value="LD_SV2"/>
    <property type="match status" value="1"/>
</dbReference>
<dbReference type="InterPro" id="IPR052949">
    <property type="entry name" value="PA_immunity-related"/>
</dbReference>
<dbReference type="EMBL" id="UINC01019893">
    <property type="protein sequence ID" value="SVA84072.1"/>
    <property type="molecule type" value="Genomic_DNA"/>
</dbReference>
<gene>
    <name evidence="4" type="ORF">METZ01_LOCUS136926</name>
</gene>
<feature type="transmembrane region" description="Helical" evidence="2">
    <location>
        <begin position="571"/>
        <end position="596"/>
    </location>
</feature>
<feature type="transmembrane region" description="Helical" evidence="2">
    <location>
        <begin position="394"/>
        <end position="415"/>
    </location>
</feature>
<feature type="domain" description="SV2A/B/C luminal" evidence="3">
    <location>
        <begin position="162"/>
        <end position="224"/>
    </location>
</feature>
<evidence type="ECO:0000259" key="3">
    <source>
        <dbReference type="Pfam" id="PF23894"/>
    </source>
</evidence>
<sequence>EEVLVRVRRRDRDEIDLVVDAFWVFVGKVRNASRPYLALGVLLVLLGLSLAGWPQGFVGESQGGYWSLRGADQSSLARYTTEGDYVEFTPGEKVTVEGVIDGMEYYGPLEALPLPLLGPEPQSSEGEALRNGTSDVLFPPLQQIFAQGAAANYSNTLTLERYHFPELEVDGFLFNDVVFREVVFEDVTFRGGFFINCRFEQVAFYNVTLVDTVISHGEFEDVLFQSSSLERGRLEHSEMRSVLLRESEWRDSVLVQSELHGVKWDGSWLTNVTLQKSTMRAVVFQGLSTVNVTLVNSRVEYVADGDDLDYTYLELRGATLRLPGDVALRYPVGASIYLEAVVVIEGNSSGQVQDGNWMSGTITGEGFSTPHTEHPVTFEHELLTSRVSEIQPTFWWSLGFHMLTGLGLWVLVFAIGGEAVLLALLKFFAPFFATLAGFLVMFLTIPTRDFLLVSQLMFLYFVPPFGKGTVIPLGIAAGVNPWVLAAATAFVDIMVGIFLAWNFDLARRIPFVGGAIRRAQAKGHEILEQRPWVGRIAFVGILLFVMFPFQGSGSVGGTLLGRAMGMEIYPILGAVTIGGVLGSVIIAASVVFGLGLAGKMGTYGLLIALLLVMILVTIIYIFSHWDELSLDEFQDVLGLHREGFIGAQVGAAADFAGAATSGVFRAVGETGQVISKTTATVLDAFMPEGESGEEAPLDERKSENEDDLED</sequence>
<feature type="transmembrane region" description="Helical" evidence="2">
    <location>
        <begin position="482"/>
        <end position="501"/>
    </location>
</feature>
<feature type="non-terminal residue" evidence="4">
    <location>
        <position position="1"/>
    </location>
</feature>
<dbReference type="AlphaFoldDB" id="A0A381Z5B6"/>
<keyword evidence="2" id="KW-0472">Membrane</keyword>
<evidence type="ECO:0000313" key="4">
    <source>
        <dbReference type="EMBL" id="SVA84072.1"/>
    </source>
</evidence>
<feature type="transmembrane region" description="Helical" evidence="2">
    <location>
        <begin position="427"/>
        <end position="445"/>
    </location>
</feature>
<dbReference type="Gene3D" id="2.160.20.80">
    <property type="entry name" value="E3 ubiquitin-protein ligase SopA"/>
    <property type="match status" value="1"/>
</dbReference>
<dbReference type="PANTHER" id="PTHR42999">
    <property type="entry name" value="ANTIBIOTIC RESISTANCE PROTEIN MCBG"/>
    <property type="match status" value="1"/>
</dbReference>
<feature type="transmembrane region" description="Helical" evidence="2">
    <location>
        <begin position="36"/>
        <end position="53"/>
    </location>
</feature>
<proteinExistence type="predicted"/>